<protein>
    <submittedName>
        <fullName evidence="1">Uncharacterized protein</fullName>
    </submittedName>
</protein>
<dbReference type="AlphaFoldDB" id="A0A7W7QB96"/>
<reference evidence="1 2" key="1">
    <citation type="submission" date="2020-08" db="EMBL/GenBank/DDBJ databases">
        <title>Genomic Encyclopedia of Type Strains, Phase III (KMG-III): the genomes of soil and plant-associated and newly described type strains.</title>
        <authorList>
            <person name="Whitman W."/>
        </authorList>
    </citation>
    <scope>NUCLEOTIDE SEQUENCE [LARGE SCALE GENOMIC DNA]</scope>
    <source>
        <strain evidence="1 2">CECT 8960</strain>
    </source>
</reference>
<name>A0A7W7QB96_9PSEU</name>
<dbReference type="RefSeq" id="WP_225945325.1">
    <property type="nucleotide sequence ID" value="NZ_JACHJQ010000007.1"/>
</dbReference>
<evidence type="ECO:0000313" key="1">
    <source>
        <dbReference type="EMBL" id="MBB4910099.1"/>
    </source>
</evidence>
<dbReference type="Proteomes" id="UP000520767">
    <property type="component" value="Unassembled WGS sequence"/>
</dbReference>
<keyword evidence="2" id="KW-1185">Reference proteome</keyword>
<evidence type="ECO:0000313" key="2">
    <source>
        <dbReference type="Proteomes" id="UP000520767"/>
    </source>
</evidence>
<gene>
    <name evidence="1" type="ORF">FHR82_006357</name>
</gene>
<dbReference type="EMBL" id="JACHJQ010000007">
    <property type="protein sequence ID" value="MBB4910099.1"/>
    <property type="molecule type" value="Genomic_DNA"/>
</dbReference>
<comment type="caution">
    <text evidence="1">The sequence shown here is derived from an EMBL/GenBank/DDBJ whole genome shotgun (WGS) entry which is preliminary data.</text>
</comment>
<proteinExistence type="predicted"/>
<accession>A0A7W7QB96</accession>
<organism evidence="1 2">
    <name type="scientific">Actinophytocola algeriensis</name>
    <dbReference type="NCBI Taxonomy" id="1768010"/>
    <lineage>
        <taxon>Bacteria</taxon>
        <taxon>Bacillati</taxon>
        <taxon>Actinomycetota</taxon>
        <taxon>Actinomycetes</taxon>
        <taxon>Pseudonocardiales</taxon>
        <taxon>Pseudonocardiaceae</taxon>
    </lineage>
</organism>
<sequence length="65" mass="7454">MVYDDQTGETTPLPFPEEERVLSWLELSGDGLVATTWQICRSTTFCDEFRIYAVNLPERTGRPTN</sequence>